<dbReference type="InterPro" id="IPR013320">
    <property type="entry name" value="ConA-like_dom_sf"/>
</dbReference>
<dbReference type="CDD" id="cd00110">
    <property type="entry name" value="LamG"/>
    <property type="match status" value="1"/>
</dbReference>
<protein>
    <recommendedName>
        <fullName evidence="3">Laminin G domain-containing protein</fullName>
    </recommendedName>
</protein>
<evidence type="ECO:0000259" key="3">
    <source>
        <dbReference type="PROSITE" id="PS50025"/>
    </source>
</evidence>
<dbReference type="SMART" id="SM00560">
    <property type="entry name" value="LamGL"/>
    <property type="match status" value="2"/>
</dbReference>
<dbReference type="Gene3D" id="2.60.40.10">
    <property type="entry name" value="Immunoglobulins"/>
    <property type="match status" value="1"/>
</dbReference>
<evidence type="ECO:0000256" key="2">
    <source>
        <dbReference type="ARBA" id="ARBA00023157"/>
    </source>
</evidence>
<name>A0A0M0BNH5_9ARCH</name>
<dbReference type="EMBL" id="LFWU01000134">
    <property type="protein sequence ID" value="KON30098.1"/>
    <property type="molecule type" value="Genomic_DNA"/>
</dbReference>
<organism evidence="4 5">
    <name type="scientific">miscellaneous Crenarchaeota group-1 archaeon SG8-32-1</name>
    <dbReference type="NCBI Taxonomy" id="1685124"/>
    <lineage>
        <taxon>Archaea</taxon>
        <taxon>Candidatus Bathyarchaeota</taxon>
        <taxon>MCG-1</taxon>
    </lineage>
</organism>
<keyword evidence="2" id="KW-1015">Disulfide bond</keyword>
<evidence type="ECO:0000313" key="4">
    <source>
        <dbReference type="EMBL" id="KON30098.1"/>
    </source>
</evidence>
<comment type="caution">
    <text evidence="4">The sequence shown here is derived from an EMBL/GenBank/DDBJ whole genome shotgun (WGS) entry which is preliminary data.</text>
</comment>
<feature type="non-terminal residue" evidence="4">
    <location>
        <position position="1780"/>
    </location>
</feature>
<dbReference type="PANTHER" id="PTHR42535">
    <property type="entry name" value="OOKINETE PROTEIN, PUTATIVE-RELATED"/>
    <property type="match status" value="1"/>
</dbReference>
<dbReference type="InterPro" id="IPR001791">
    <property type="entry name" value="Laminin_G"/>
</dbReference>
<sequence>SSYSDNNASLVGSGTGFFNVTINSTNGTVILEINNTNVTATNYSSSPSMFNASYDFTSNGTYSYWWHAWGNGTGENYNVSLIRSYTVNDSETVSPELVINYPPNNSRYNETAIVFNVSGNENLTECRLSINGNDNVTMTKYNDTWYNYTNTSIASGEYSFIINCNDTANNWNVTDTYYFTVDTVYPDINFTDPTSSTGSQSNTDIFVNVSVSDSETNVSTFIDWDGSLLAWYRMDDYNGSDVLDYLGLNNGTWSNNVTRGEGEDENNGQTDSGQLGKAWMFDGDGDYINLGSDDRLDINTENFTFSAWAKLESKGTDHEIVVKGWSNAGIDLRWDEGNDAFAWSIYDSAWRQIYHQTSPVTLGVWYHVVGVRNGTISEIYVNGIKGDTTGTIGTIGDVSNYNLTIGKIGDSDERFWNGSIDDVMIFNRSFSAEEIYALYANQSSRYLEINFTNLAEETHTFKAYTQDYGGNVNSTEQRTITIDLDIPIFFNYWDNNASLVESGTGFFNVSVNMTNGTVILEMNNINITATNYSSSPSMFNASYDFTSNGDYSYWWHSWGNGTGENYNVSSIQSYTVNASEIPPNLTILSPTNDTYNVSYINFNISSDENLSLCVFSLDAFENNYTMNLNSSLTGANYTNTSIADGAFLAQFWCNDTSGNANGTENVAFSIAVPPQFNNTQANQTSALNGETINFSTDVTDNSLVDSIWLQHNFEPTVTEIQEQTSGNLEMGFGAGRLAAQSLQGVGGKVINGSINLKATTKSPTTFGDVLVEIRTDESNLPSSTVLASATISSFTSSTATDYFFNFTTPAEITEGITYWLVLSSSGSSRQDTYSWMYSSSNPYINGSRAYNIGNWKSVPSDDQRFHLEIANFSYKNETPLTISSASSPASFVKTLEWAGIYYWNFCANDSSNNENCSSLSGVYVYEASDTIVQNISWLSYPSGRINGEQIKFSGYVQDDSMSRNLSLWMKNGTDPWQLLYTNTTIGTTIYLDYNFNSTPYENEANITFQLLGYDTAGNSNQTNVTNEVDHSAPQLSLSPATNPWITPDYSWYKNGDVITLRINVTDDSGIDFVEVNLSNINGSGQMNMTLESGSASAGEYSTWSLTSTINTTSEENKEIGILVADTAIPSKNINLIFGEYKVDNDAPSYSSLSTYPEITYKGLNVTHQIYWTDTLSSLDTCILSTNASGTFENYTEALSGEDDWCSLSVNYTSNGTYSYIFYANDSVNNWNNTGYQDIAILTEPVNTTEVHLIYPQNNTVFSINTINVTVNATNLTQDELDSCWITIAGIPNVTNNTMLINTNTNLTLTNIEEGNNYVFDACCNNTDGIESCSIEGGIYGINFSSSPTLTIKVPANNSRYNETDIIFNVSGSETLTYCGLSINENTNATMTKYNDTWYNYTNNSIASGEHSFIISCNDSYNNWGYSETYYFLVDKTFPDINFTDPTSSNDSSQENTDIFVNVSVNDSTNISTFIDFNNKLLGWWTMDIYNGSDVIEYKGRNNGSVTGALQTDAGQLGKAFEFDGETDYLNLGNNDLEISDNFTISLWIRTNDSSGTPTIIGRVDSGGAYSQYWYLGKGNGVSTIETGLGDNSKYSTVYSNDGITDNKWHQVVWVRKDDIQEIYVDGANSTNPSSIDSGIGNVNPPTNVYIGGDVESNDYYFNGSIDDVLIFNRTLSITEIQALYTNQSSRYLEITFANLVNGNYRFKAYTQDYGGNINETEEREVTISSIAPKINFTYPTPTNDTTTSNTSIEINVSIVESNLDEVIYNWNKTNYTLYND</sequence>
<gene>
    <name evidence="4" type="ORF">AC477_05230</name>
</gene>
<dbReference type="Proteomes" id="UP000037237">
    <property type="component" value="Unassembled WGS sequence"/>
</dbReference>
<dbReference type="InterPro" id="IPR006558">
    <property type="entry name" value="LamG-like"/>
</dbReference>
<accession>A0A0M0BNH5</accession>
<feature type="non-terminal residue" evidence="4">
    <location>
        <position position="1"/>
    </location>
</feature>
<dbReference type="Gene3D" id="2.60.120.200">
    <property type="match status" value="2"/>
</dbReference>
<reference evidence="4 5" key="1">
    <citation type="submission" date="2015-06" db="EMBL/GenBank/DDBJ databases">
        <title>New insights into the roles of widespread benthic archaea in carbon and nitrogen cycling.</title>
        <authorList>
            <person name="Lazar C.S."/>
            <person name="Baker B.J."/>
            <person name="Seitz K.W."/>
            <person name="Hyde A.S."/>
            <person name="Dick G.J."/>
            <person name="Hinrichs K.-U."/>
            <person name="Teske A.P."/>
        </authorList>
    </citation>
    <scope>NUCLEOTIDE SEQUENCE [LARGE SCALE GENOMIC DNA]</scope>
    <source>
        <strain evidence="4">SG8-32-1</strain>
    </source>
</reference>
<evidence type="ECO:0000256" key="1">
    <source>
        <dbReference type="ARBA" id="ARBA00022729"/>
    </source>
</evidence>
<feature type="domain" description="Laminin G" evidence="3">
    <location>
        <begin position="1518"/>
        <end position="1692"/>
    </location>
</feature>
<keyword evidence="1" id="KW-0732">Signal</keyword>
<dbReference type="SUPFAM" id="SSF49899">
    <property type="entry name" value="Concanavalin A-like lectins/glucanases"/>
    <property type="match status" value="2"/>
</dbReference>
<dbReference type="Pfam" id="PF13385">
    <property type="entry name" value="Laminin_G_3"/>
    <property type="match status" value="2"/>
</dbReference>
<dbReference type="PANTHER" id="PTHR42535:SF2">
    <property type="entry name" value="CHROMOSOME UNDETERMINED SCAFFOLD_146, WHOLE GENOME SHOTGUN SEQUENCE"/>
    <property type="match status" value="1"/>
</dbReference>
<dbReference type="InterPro" id="IPR013783">
    <property type="entry name" value="Ig-like_fold"/>
</dbReference>
<dbReference type="SMART" id="SM00282">
    <property type="entry name" value="LamG"/>
    <property type="match status" value="1"/>
</dbReference>
<dbReference type="PROSITE" id="PS50025">
    <property type="entry name" value="LAM_G_DOMAIN"/>
    <property type="match status" value="1"/>
</dbReference>
<proteinExistence type="predicted"/>
<evidence type="ECO:0000313" key="5">
    <source>
        <dbReference type="Proteomes" id="UP000037237"/>
    </source>
</evidence>